<dbReference type="EMBL" id="BMAT01006783">
    <property type="protein sequence ID" value="GFS19956.1"/>
    <property type="molecule type" value="Genomic_DNA"/>
</dbReference>
<name>A0AAV4JH93_9GAST</name>
<sequence length="90" mass="9934">MTAIGFPRFFAHSAYLFAITFTLLLIITQTVADTEDCKANCLALYPYCPSIGPEAHDAMWAGSDAWGGMNHLMEEDCASQVRICEQSCHN</sequence>
<evidence type="ECO:0000313" key="2">
    <source>
        <dbReference type="EMBL" id="GFS19956.1"/>
    </source>
</evidence>
<proteinExistence type="predicted"/>
<reference evidence="2 3" key="1">
    <citation type="journal article" date="2021" name="Elife">
        <title>Chloroplast acquisition without the gene transfer in kleptoplastic sea slugs, Plakobranchus ocellatus.</title>
        <authorList>
            <person name="Maeda T."/>
            <person name="Takahashi S."/>
            <person name="Yoshida T."/>
            <person name="Shimamura S."/>
            <person name="Takaki Y."/>
            <person name="Nagai Y."/>
            <person name="Toyoda A."/>
            <person name="Suzuki Y."/>
            <person name="Arimoto A."/>
            <person name="Ishii H."/>
            <person name="Satoh N."/>
            <person name="Nishiyama T."/>
            <person name="Hasebe M."/>
            <person name="Maruyama T."/>
            <person name="Minagawa J."/>
            <person name="Obokata J."/>
            <person name="Shigenobu S."/>
        </authorList>
    </citation>
    <scope>NUCLEOTIDE SEQUENCE [LARGE SCALE GENOMIC DNA]</scope>
</reference>
<dbReference type="Proteomes" id="UP000762676">
    <property type="component" value="Unassembled WGS sequence"/>
</dbReference>
<feature type="signal peptide" evidence="1">
    <location>
        <begin position="1"/>
        <end position="32"/>
    </location>
</feature>
<organism evidence="2 3">
    <name type="scientific">Elysia marginata</name>
    <dbReference type="NCBI Taxonomy" id="1093978"/>
    <lineage>
        <taxon>Eukaryota</taxon>
        <taxon>Metazoa</taxon>
        <taxon>Spiralia</taxon>
        <taxon>Lophotrochozoa</taxon>
        <taxon>Mollusca</taxon>
        <taxon>Gastropoda</taxon>
        <taxon>Heterobranchia</taxon>
        <taxon>Euthyneura</taxon>
        <taxon>Panpulmonata</taxon>
        <taxon>Sacoglossa</taxon>
        <taxon>Placobranchoidea</taxon>
        <taxon>Plakobranchidae</taxon>
        <taxon>Elysia</taxon>
    </lineage>
</organism>
<evidence type="ECO:0000313" key="3">
    <source>
        <dbReference type="Proteomes" id="UP000762676"/>
    </source>
</evidence>
<evidence type="ECO:0008006" key="4">
    <source>
        <dbReference type="Google" id="ProtNLM"/>
    </source>
</evidence>
<accession>A0AAV4JH93</accession>
<feature type="chain" id="PRO_5043752713" description="FZ domain-containing protein" evidence="1">
    <location>
        <begin position="33"/>
        <end position="90"/>
    </location>
</feature>
<keyword evidence="3" id="KW-1185">Reference proteome</keyword>
<evidence type="ECO:0000256" key="1">
    <source>
        <dbReference type="SAM" id="SignalP"/>
    </source>
</evidence>
<protein>
    <recommendedName>
        <fullName evidence="4">FZ domain-containing protein</fullName>
    </recommendedName>
</protein>
<keyword evidence="1" id="KW-0732">Signal</keyword>
<comment type="caution">
    <text evidence="2">The sequence shown here is derived from an EMBL/GenBank/DDBJ whole genome shotgun (WGS) entry which is preliminary data.</text>
</comment>
<dbReference type="AlphaFoldDB" id="A0AAV4JH93"/>
<gene>
    <name evidence="2" type="ORF">ElyMa_003302800</name>
</gene>